<reference evidence="2 3" key="1">
    <citation type="journal article" date="2016" name="Genome Biol. Evol.">
        <title>Divergent and convergent evolution of fungal pathogenicity.</title>
        <authorList>
            <person name="Shang Y."/>
            <person name="Xiao G."/>
            <person name="Zheng P."/>
            <person name="Cen K."/>
            <person name="Zhan S."/>
            <person name="Wang C."/>
        </authorList>
    </citation>
    <scope>NUCLEOTIDE SEQUENCE [LARGE SCALE GENOMIC DNA]</scope>
    <source>
        <strain evidence="2 3">RCEF 3172</strain>
    </source>
</reference>
<protein>
    <submittedName>
        <fullName evidence="2">Uncharacterized protein</fullName>
    </submittedName>
</protein>
<feature type="compositionally biased region" description="Low complexity" evidence="1">
    <location>
        <begin position="139"/>
        <end position="153"/>
    </location>
</feature>
<feature type="region of interest" description="Disordered" evidence="1">
    <location>
        <begin position="623"/>
        <end position="673"/>
    </location>
</feature>
<feature type="region of interest" description="Disordered" evidence="1">
    <location>
        <begin position="139"/>
        <end position="197"/>
    </location>
</feature>
<dbReference type="Proteomes" id="UP000076863">
    <property type="component" value="Unassembled WGS sequence"/>
</dbReference>
<evidence type="ECO:0000256" key="1">
    <source>
        <dbReference type="SAM" id="MobiDB-lite"/>
    </source>
</evidence>
<dbReference type="OrthoDB" id="4507572at2759"/>
<accession>A0A167EVU4</accession>
<sequence length="771" mass="83408">MWDRRKATGKATARATAGATAEAKAGATAEAKAEATGSRRPPPGTDKAVFSGTLKDPQQSSVASSASKSLFRSRHGRLAAASAASADKAYSFSSPHSQLNLDLEYSLSALAINTDVTHKYRILNGKAVPQSLYPEDPYSSRFDYSSSSASSPELKPPPRNPRRLQQLRHQTVFAPTRSSSVYSADDSDPGDDASPTTICRGAAALDMAQPLAMEPVSPPSSPDIAAWRTAPQAGNVSPIDEDSDASLDDFVRAVKGERRHLTPPGEPLRYSQIPHAHRDLPALPRPGPDHAPDLDQAPAYQRPPSQRKPIADQNTQWHPQPQLQGNSAGLVPRHPQQTFIPQRDSSSGMRTRHADTRAMPLDARPPWQGASGREQQVASMRDDPSLAPLSLPVKGGKRNTAKGDGHVRTRLSHIGNPRMDGTTGPAAAMRKLLSSSRTHKKANSLATQSPRAQYNMDASQYETNPYPSPPHHDQYRMASASPPLRHSPGQSITIKRKPPPGVHVDKISNNAHPLISAHVDRNSNHAHPLASSPVYENGIPKPPTPESPSAPHQRGDAWAQPASRFSMTTYATTVGGVTSIDSSPAIGMQLPTSSFSPFDETLSRPEHLRSVSDAPFAIRSALNSRPDSTASSNTISTSAVPGSGAAVSTPRRSSLSSMSKPLPPAPPEVSASDRVTHLTAQLDGLANRRLNIDRCIKQMTEQMPIDHLLNSDEVLRRRELERKKIDGLKAELAEIQREQHELGLMLHRAHKRQNKEAVYEPTSLWVRRVAS</sequence>
<feature type="compositionally biased region" description="Polar residues" evidence="1">
    <location>
        <begin position="335"/>
        <end position="349"/>
    </location>
</feature>
<dbReference type="EMBL" id="AZHA01000010">
    <property type="protein sequence ID" value="OAA44459.1"/>
    <property type="molecule type" value="Genomic_DNA"/>
</dbReference>
<evidence type="ECO:0000313" key="3">
    <source>
        <dbReference type="Proteomes" id="UP000076863"/>
    </source>
</evidence>
<feature type="region of interest" description="Disordered" evidence="1">
    <location>
        <begin position="523"/>
        <end position="558"/>
    </location>
</feature>
<gene>
    <name evidence="2" type="ORF">BBO_03942</name>
</gene>
<feature type="region of interest" description="Disordered" evidence="1">
    <location>
        <begin position="1"/>
        <end position="69"/>
    </location>
</feature>
<feature type="compositionally biased region" description="Polar residues" evidence="1">
    <location>
        <begin position="312"/>
        <end position="327"/>
    </location>
</feature>
<proteinExistence type="predicted"/>
<dbReference type="PANTHER" id="PTHR42023">
    <property type="entry name" value="BHLH DOMAIN-CONTAINING PROTEIN"/>
    <property type="match status" value="1"/>
</dbReference>
<feature type="compositionally biased region" description="Low complexity" evidence="1">
    <location>
        <begin position="60"/>
        <end position="69"/>
    </location>
</feature>
<feature type="compositionally biased region" description="Low complexity" evidence="1">
    <location>
        <begin position="9"/>
        <end position="36"/>
    </location>
</feature>
<keyword evidence="3" id="KW-1185">Reference proteome</keyword>
<name>A0A167EVU4_9HYPO</name>
<dbReference type="PANTHER" id="PTHR42023:SF1">
    <property type="entry name" value="BHLH DOMAIN-CONTAINING PROTEIN"/>
    <property type="match status" value="1"/>
</dbReference>
<organism evidence="2 3">
    <name type="scientific">Beauveria brongniartii RCEF 3172</name>
    <dbReference type="NCBI Taxonomy" id="1081107"/>
    <lineage>
        <taxon>Eukaryota</taxon>
        <taxon>Fungi</taxon>
        <taxon>Dikarya</taxon>
        <taxon>Ascomycota</taxon>
        <taxon>Pezizomycotina</taxon>
        <taxon>Sordariomycetes</taxon>
        <taxon>Hypocreomycetidae</taxon>
        <taxon>Hypocreales</taxon>
        <taxon>Cordycipitaceae</taxon>
        <taxon>Beauveria</taxon>
        <taxon>Beauveria brongniartii</taxon>
    </lineage>
</organism>
<dbReference type="AlphaFoldDB" id="A0A167EVU4"/>
<feature type="region of interest" description="Disordered" evidence="1">
    <location>
        <begin position="278"/>
        <end position="424"/>
    </location>
</feature>
<feature type="compositionally biased region" description="Low complexity" evidence="1">
    <location>
        <begin position="648"/>
        <end position="660"/>
    </location>
</feature>
<feature type="compositionally biased region" description="Low complexity" evidence="1">
    <location>
        <begin position="628"/>
        <end position="639"/>
    </location>
</feature>
<comment type="caution">
    <text evidence="2">The sequence shown here is derived from an EMBL/GenBank/DDBJ whole genome shotgun (WGS) entry which is preliminary data.</text>
</comment>
<evidence type="ECO:0000313" key="2">
    <source>
        <dbReference type="EMBL" id="OAA44459.1"/>
    </source>
</evidence>